<feature type="binding site" evidence="8">
    <location>
        <position position="15"/>
    </location>
    <ligand>
        <name>substrate</name>
    </ligand>
</feature>
<dbReference type="PROSITE" id="PS00837">
    <property type="entry name" value="ALADH_PNT_2"/>
    <property type="match status" value="1"/>
</dbReference>
<keyword evidence="5 6" id="KW-0520">NAD</keyword>
<proteinExistence type="inferred from homology"/>
<dbReference type="PATRIC" id="fig|54915.3.peg.4907"/>
<evidence type="ECO:0000256" key="8">
    <source>
        <dbReference type="PIRSR" id="PIRSR000183-2"/>
    </source>
</evidence>
<comment type="caution">
    <text evidence="13">The sequence shown here is derived from an EMBL/GenBank/DDBJ whole genome shotgun (WGS) entry which is preliminary data.</text>
</comment>
<keyword evidence="4 6" id="KW-0560">Oxidoreductase</keyword>
<evidence type="ECO:0000256" key="1">
    <source>
        <dbReference type="ARBA" id="ARBA00005206"/>
    </source>
</evidence>
<dbReference type="GO" id="GO:0005886">
    <property type="term" value="C:plasma membrane"/>
    <property type="evidence" value="ECO:0007669"/>
    <property type="project" value="TreeGrafter"/>
</dbReference>
<feature type="binding site" evidence="9">
    <location>
        <position position="279"/>
    </location>
    <ligand>
        <name>NAD(+)</name>
        <dbReference type="ChEBI" id="CHEBI:57540"/>
    </ligand>
</feature>
<comment type="pathway">
    <text evidence="1">Amino-acid degradation; L-alanine degradation via dehydrogenase pathway; NH(3) and pyruvate from L-alanine: step 1/1.</text>
</comment>
<reference evidence="14" key="1">
    <citation type="submission" date="2015-07" db="EMBL/GenBank/DDBJ databases">
        <title>Genome sequencing project for genomic taxonomy and phylogenomics of Bacillus-like bacteria.</title>
        <authorList>
            <person name="Liu B."/>
            <person name="Wang J."/>
            <person name="Zhu Y."/>
            <person name="Liu G."/>
            <person name="Chen Q."/>
            <person name="Chen Z."/>
            <person name="Lan J."/>
            <person name="Che J."/>
            <person name="Ge C."/>
            <person name="Shi H."/>
            <person name="Pan Z."/>
            <person name="Liu X."/>
        </authorList>
    </citation>
    <scope>NUCLEOTIDE SEQUENCE [LARGE SCALE GENOMIC DNA]</scope>
    <source>
        <strain evidence="14">DSM 9887</strain>
    </source>
</reference>
<dbReference type="FunFam" id="3.40.50.720:FF:000049">
    <property type="entry name" value="Alanine dehydrogenase"/>
    <property type="match status" value="1"/>
</dbReference>
<dbReference type="InterPro" id="IPR036291">
    <property type="entry name" value="NAD(P)-bd_dom_sf"/>
</dbReference>
<dbReference type="GO" id="GO:0042853">
    <property type="term" value="P:L-alanine catabolic process"/>
    <property type="evidence" value="ECO:0007669"/>
    <property type="project" value="UniProtKB-UniPathway"/>
</dbReference>
<dbReference type="Proteomes" id="UP000036834">
    <property type="component" value="Unassembled WGS sequence"/>
</dbReference>
<dbReference type="SUPFAM" id="SSF52283">
    <property type="entry name" value="Formate/glycerate dehydrogenase catalytic domain-like"/>
    <property type="match status" value="1"/>
</dbReference>
<feature type="active site" description="Proton donor/acceptor" evidence="7">
    <location>
        <position position="269"/>
    </location>
</feature>
<accession>A0A0K9YNN6</accession>
<dbReference type="GO" id="GO:0000166">
    <property type="term" value="F:nucleotide binding"/>
    <property type="evidence" value="ECO:0007669"/>
    <property type="project" value="UniProtKB-KW"/>
</dbReference>
<evidence type="ECO:0000313" key="12">
    <source>
        <dbReference type="EMBL" id="GED68873.1"/>
    </source>
</evidence>
<dbReference type="UniPathway" id="UPA00527">
    <property type="reaction ID" value="UER00585"/>
</dbReference>
<evidence type="ECO:0000259" key="10">
    <source>
        <dbReference type="SMART" id="SM01002"/>
    </source>
</evidence>
<dbReference type="InterPro" id="IPR007886">
    <property type="entry name" value="AlaDH/PNT_N"/>
</dbReference>
<evidence type="ECO:0000256" key="9">
    <source>
        <dbReference type="PIRSR" id="PIRSR000183-3"/>
    </source>
</evidence>
<evidence type="ECO:0000313" key="14">
    <source>
        <dbReference type="Proteomes" id="UP000036834"/>
    </source>
</evidence>
<sequence length="374" mass="39612">MIVGIPKEIKNNENRVAITPAGVAAFVQGGHTVRVENNAGMGSGFTNEDYTTVGAEIVATAADAWAADMVLKVKEPLPSEYGFFREDLILFTYLHLAPEPELTRALLEKKVIAIAYETIQLDSGALPLLMPMSEVAGRMSVQIGAQFLEKQYGGKGVLLGGVPGVPKGEVVVIGGGIVGTNAAKMALGLGANVTIIDVNADRLRQLDDLFQGRVQTLISNSFNIANAVKKADLLVGAVLIPGARAPRLVTEEMVQQMSPGSVIVDVAIDQGGSIETIDRITTHDNPTYEKHGVIHYAVANMPGAVARTSTLALTNVTIPYALQLANKGYAQAIRDNKPLAKGVNVIAGKVTYKAVADTHNLPYAPVEEVLLVKN</sequence>
<dbReference type="Proteomes" id="UP000319578">
    <property type="component" value="Unassembled WGS sequence"/>
</dbReference>
<evidence type="ECO:0000256" key="5">
    <source>
        <dbReference type="ARBA" id="ARBA00023027"/>
    </source>
</evidence>
<dbReference type="InterPro" id="IPR008143">
    <property type="entry name" value="Ala_DH/PNT_CS2"/>
</dbReference>
<dbReference type="CDD" id="cd05305">
    <property type="entry name" value="L-AlaDH"/>
    <property type="match status" value="1"/>
</dbReference>
<evidence type="ECO:0000259" key="11">
    <source>
        <dbReference type="SMART" id="SM01003"/>
    </source>
</evidence>
<evidence type="ECO:0000313" key="15">
    <source>
        <dbReference type="Proteomes" id="UP000319578"/>
    </source>
</evidence>
<reference evidence="12 15" key="3">
    <citation type="submission" date="2019-06" db="EMBL/GenBank/DDBJ databases">
        <title>Whole genome shotgun sequence of Brevibacillus reuszeri NBRC 15719.</title>
        <authorList>
            <person name="Hosoyama A."/>
            <person name="Uohara A."/>
            <person name="Ohji S."/>
            <person name="Ichikawa N."/>
        </authorList>
    </citation>
    <scope>NUCLEOTIDE SEQUENCE [LARGE SCALE GENOMIC DNA]</scope>
    <source>
        <strain evidence="12 15">NBRC 15719</strain>
    </source>
</reference>
<dbReference type="PIRSF" id="PIRSF000183">
    <property type="entry name" value="Alanine_dh"/>
    <property type="match status" value="1"/>
</dbReference>
<dbReference type="SMART" id="SM01002">
    <property type="entry name" value="AlaDh_PNT_C"/>
    <property type="match status" value="1"/>
</dbReference>
<dbReference type="EC" id="1.4.1.1" evidence="3 6"/>
<evidence type="ECO:0000256" key="3">
    <source>
        <dbReference type="ARBA" id="ARBA00012897"/>
    </source>
</evidence>
<organism evidence="13 14">
    <name type="scientific">Brevibacillus reuszeri</name>
    <dbReference type="NCBI Taxonomy" id="54915"/>
    <lineage>
        <taxon>Bacteria</taxon>
        <taxon>Bacillati</taxon>
        <taxon>Bacillota</taxon>
        <taxon>Bacilli</taxon>
        <taxon>Bacillales</taxon>
        <taxon>Paenibacillaceae</taxon>
        <taxon>Brevibacillus</taxon>
    </lineage>
</organism>
<feature type="binding site" evidence="9">
    <location>
        <position position="133"/>
    </location>
    <ligand>
        <name>NAD(+)</name>
        <dbReference type="ChEBI" id="CHEBI:57540"/>
    </ligand>
</feature>
<protein>
    <recommendedName>
        <fullName evidence="3 6">Alanine dehydrogenase</fullName>
        <ecNumber evidence="3 6">1.4.1.1</ecNumber>
    </recommendedName>
</protein>
<reference evidence="13" key="2">
    <citation type="submission" date="2015-07" db="EMBL/GenBank/DDBJ databases">
        <title>MeaNS - Measles Nucleotide Surveillance Program.</title>
        <authorList>
            <person name="Tran T."/>
            <person name="Druce J."/>
        </authorList>
    </citation>
    <scope>NUCLEOTIDE SEQUENCE</scope>
    <source>
        <strain evidence="13">DSM 9887</strain>
    </source>
</reference>
<keyword evidence="15" id="KW-1185">Reference proteome</keyword>
<feature type="binding site" evidence="8">
    <location>
        <position position="74"/>
    </location>
    <ligand>
        <name>substrate</name>
    </ligand>
</feature>
<dbReference type="SUPFAM" id="SSF51735">
    <property type="entry name" value="NAD(P)-binding Rossmann-fold domains"/>
    <property type="match status" value="1"/>
</dbReference>
<evidence type="ECO:0000256" key="2">
    <source>
        <dbReference type="ARBA" id="ARBA00005689"/>
    </source>
</evidence>
<keyword evidence="9" id="KW-0547">Nucleotide-binding</keyword>
<comment type="similarity">
    <text evidence="2 6">Belongs to the AlaDH/PNT family.</text>
</comment>
<dbReference type="InterPro" id="IPR007698">
    <property type="entry name" value="AlaDH/PNT_NAD(H)-bd"/>
</dbReference>
<comment type="catalytic activity">
    <reaction evidence="6">
        <text>L-alanine + NAD(+) + H2O = pyruvate + NH4(+) + NADH + H(+)</text>
        <dbReference type="Rhea" id="RHEA:18405"/>
        <dbReference type="ChEBI" id="CHEBI:15361"/>
        <dbReference type="ChEBI" id="CHEBI:15377"/>
        <dbReference type="ChEBI" id="CHEBI:15378"/>
        <dbReference type="ChEBI" id="CHEBI:28938"/>
        <dbReference type="ChEBI" id="CHEBI:57540"/>
        <dbReference type="ChEBI" id="CHEBI:57945"/>
        <dbReference type="ChEBI" id="CHEBI:57972"/>
        <dbReference type="EC" id="1.4.1.1"/>
    </reaction>
</comment>
<feature type="binding site" evidence="9">
    <location>
        <position position="202"/>
    </location>
    <ligand>
        <name>NAD(+)</name>
        <dbReference type="ChEBI" id="CHEBI:57540"/>
    </ligand>
</feature>
<dbReference type="EMBL" id="BJON01000009">
    <property type="protein sequence ID" value="GED68873.1"/>
    <property type="molecule type" value="Genomic_DNA"/>
</dbReference>
<feature type="binding site" evidence="9">
    <location>
        <begin position="298"/>
        <end position="301"/>
    </location>
    <ligand>
        <name>NAD(+)</name>
        <dbReference type="ChEBI" id="CHEBI:57540"/>
    </ligand>
</feature>
<feature type="binding site" evidence="9">
    <location>
        <position position="197"/>
    </location>
    <ligand>
        <name>NAD(+)</name>
        <dbReference type="ChEBI" id="CHEBI:57540"/>
    </ligand>
</feature>
<gene>
    <name evidence="12" type="primary">ald_2</name>
    <name evidence="13" type="ORF">ADS79_28495</name>
    <name evidence="12" type="ORF">BRE01_25750</name>
</gene>
<dbReference type="RefSeq" id="WP_049741820.1">
    <property type="nucleotide sequence ID" value="NZ_BJON01000009.1"/>
</dbReference>
<dbReference type="AlphaFoldDB" id="A0A0K9YNN6"/>
<evidence type="ECO:0000256" key="4">
    <source>
        <dbReference type="ARBA" id="ARBA00023002"/>
    </source>
</evidence>
<feature type="binding site" evidence="9">
    <location>
        <begin position="238"/>
        <end position="239"/>
    </location>
    <ligand>
        <name>NAD(+)</name>
        <dbReference type="ChEBI" id="CHEBI:57540"/>
    </ligand>
</feature>
<dbReference type="InterPro" id="IPR008141">
    <property type="entry name" value="Ala_DH"/>
</dbReference>
<dbReference type="NCBIfam" id="TIGR00518">
    <property type="entry name" value="alaDH"/>
    <property type="match status" value="1"/>
</dbReference>
<evidence type="ECO:0000313" key="13">
    <source>
        <dbReference type="EMBL" id="KNB69785.1"/>
    </source>
</evidence>
<name>A0A0K9YNN6_9BACL</name>
<dbReference type="PANTHER" id="PTHR42795">
    <property type="entry name" value="ALANINE DEHYDROGENASE"/>
    <property type="match status" value="1"/>
</dbReference>
<evidence type="ECO:0000256" key="6">
    <source>
        <dbReference type="PIRNR" id="PIRNR000183"/>
    </source>
</evidence>
<dbReference type="Gene3D" id="3.40.50.720">
    <property type="entry name" value="NAD(P)-binding Rossmann-like Domain"/>
    <property type="match status" value="2"/>
</dbReference>
<dbReference type="STRING" id="54915.ADS79_28495"/>
<dbReference type="EMBL" id="LGIQ01000011">
    <property type="protein sequence ID" value="KNB69785.1"/>
    <property type="molecule type" value="Genomic_DNA"/>
</dbReference>
<dbReference type="OrthoDB" id="9804592at2"/>
<dbReference type="PANTHER" id="PTHR42795:SF1">
    <property type="entry name" value="ALANINE DEHYDROGENASE"/>
    <property type="match status" value="1"/>
</dbReference>
<evidence type="ECO:0000256" key="7">
    <source>
        <dbReference type="PIRSR" id="PIRSR000183-1"/>
    </source>
</evidence>
<dbReference type="GO" id="GO:0000286">
    <property type="term" value="F:alanine dehydrogenase activity"/>
    <property type="evidence" value="ECO:0007669"/>
    <property type="project" value="UniProtKB-UniRule"/>
</dbReference>
<feature type="binding site" evidence="9">
    <location>
        <begin position="266"/>
        <end position="269"/>
    </location>
    <ligand>
        <name>NAD(+)</name>
        <dbReference type="ChEBI" id="CHEBI:57540"/>
    </ligand>
</feature>
<feature type="domain" description="Alanine dehydrogenase/pyridine nucleotide transhydrogenase N-terminal" evidence="11">
    <location>
        <begin position="4"/>
        <end position="136"/>
    </location>
</feature>
<feature type="binding site" evidence="9">
    <location>
        <position position="219"/>
    </location>
    <ligand>
        <name>NAD(+)</name>
        <dbReference type="ChEBI" id="CHEBI:57540"/>
    </ligand>
</feature>
<dbReference type="Pfam" id="PF01262">
    <property type="entry name" value="AlaDh_PNT_C"/>
    <property type="match status" value="1"/>
</dbReference>
<dbReference type="SMART" id="SM01003">
    <property type="entry name" value="AlaDh_PNT_N"/>
    <property type="match status" value="1"/>
</dbReference>
<dbReference type="Pfam" id="PF05222">
    <property type="entry name" value="AlaDh_PNT_N"/>
    <property type="match status" value="1"/>
</dbReference>
<feature type="active site" description="Proton donor/acceptor" evidence="7">
    <location>
        <position position="95"/>
    </location>
</feature>
<feature type="domain" description="Alanine dehydrogenase/pyridine nucleotide transhydrogenase NAD(H)-binding" evidence="10">
    <location>
        <begin position="148"/>
        <end position="297"/>
    </location>
</feature>